<protein>
    <recommendedName>
        <fullName evidence="4">TIR domain-containing protein</fullName>
    </recommendedName>
</protein>
<organism evidence="2 3">
    <name type="scientific">Holothuria leucospilota</name>
    <name type="common">Black long sea cucumber</name>
    <name type="synonym">Mertensiothuria leucospilota</name>
    <dbReference type="NCBI Taxonomy" id="206669"/>
    <lineage>
        <taxon>Eukaryota</taxon>
        <taxon>Metazoa</taxon>
        <taxon>Echinodermata</taxon>
        <taxon>Eleutherozoa</taxon>
        <taxon>Echinozoa</taxon>
        <taxon>Holothuroidea</taxon>
        <taxon>Aspidochirotacea</taxon>
        <taxon>Aspidochirotida</taxon>
        <taxon>Holothuriidae</taxon>
        <taxon>Holothuria</taxon>
    </lineage>
</organism>
<evidence type="ECO:0000256" key="1">
    <source>
        <dbReference type="SAM" id="MobiDB-lite"/>
    </source>
</evidence>
<dbReference type="Proteomes" id="UP001152320">
    <property type="component" value="Chromosome 19"/>
</dbReference>
<feature type="region of interest" description="Disordered" evidence="1">
    <location>
        <begin position="194"/>
        <end position="247"/>
    </location>
</feature>
<gene>
    <name evidence="2" type="ORF">HOLleu_35854</name>
</gene>
<feature type="compositionally biased region" description="Low complexity" evidence="1">
    <location>
        <begin position="198"/>
        <end position="219"/>
    </location>
</feature>
<dbReference type="AlphaFoldDB" id="A0A9Q0YNF4"/>
<accession>A0A9Q0YNF4</accession>
<proteinExistence type="predicted"/>
<comment type="caution">
    <text evidence="2">The sequence shown here is derived from an EMBL/GenBank/DDBJ whole genome shotgun (WGS) entry which is preliminary data.</text>
</comment>
<evidence type="ECO:0000313" key="3">
    <source>
        <dbReference type="Proteomes" id="UP001152320"/>
    </source>
</evidence>
<evidence type="ECO:0000313" key="2">
    <source>
        <dbReference type="EMBL" id="KAJ8023412.1"/>
    </source>
</evidence>
<sequence>MAYCPNSNEYLRMECPVRGTGTLSEAFLVELGTFLDNDAQYPGNWRGLAWNLLQSTAREMDNFLGRANRDNTGRRSPTWEVYQKFIHMYGEEIDITAWWKIFYHNMKRRDVALELERWHQSNRLFEQQQFRSYHQPSMVDLPNSLSVATTAPEEASDINSTVPDVNLNTEAREVDTVQVTAKTVIITTVPGQQIITHTPPSTETTSLTSTSSSSTSSLPQGDPEFADPPRESVIPTGTSPGVRSRSLPDSTHCLGTVLISYADHDKPKAVDIALHLRFNGYNPVLDNTEEIPERERKRKCKKVFKKACAVVVIYSNFYRTEIFDSGKIRNTRYIYNLLKEEHESKSSNQRCVLYPMYQIQKGSKLPRIFNHLPRQDGARQVHGCLFRPAR</sequence>
<reference evidence="2" key="1">
    <citation type="submission" date="2021-10" db="EMBL/GenBank/DDBJ databases">
        <title>Tropical sea cucumber genome reveals ecological adaptation and Cuvierian tubules defense mechanism.</title>
        <authorList>
            <person name="Chen T."/>
        </authorList>
    </citation>
    <scope>NUCLEOTIDE SEQUENCE</scope>
    <source>
        <strain evidence="2">Nanhai2018</strain>
        <tissue evidence="2">Muscle</tissue>
    </source>
</reference>
<evidence type="ECO:0008006" key="4">
    <source>
        <dbReference type="Google" id="ProtNLM"/>
    </source>
</evidence>
<dbReference type="EMBL" id="JAIZAY010000019">
    <property type="protein sequence ID" value="KAJ8023412.1"/>
    <property type="molecule type" value="Genomic_DNA"/>
</dbReference>
<dbReference type="OrthoDB" id="10585165at2759"/>
<name>A0A9Q0YNF4_HOLLE</name>
<keyword evidence="3" id="KW-1185">Reference proteome</keyword>